<gene>
    <name evidence="7" type="ORF">OBE_10176</name>
</gene>
<evidence type="ECO:0000313" key="7">
    <source>
        <dbReference type="EMBL" id="EKC58111.1"/>
    </source>
</evidence>
<keyword evidence="4" id="KW-0238">DNA-binding</keyword>
<dbReference type="SMART" id="SM00881">
    <property type="entry name" value="CoA_binding"/>
    <property type="match status" value="1"/>
</dbReference>
<keyword evidence="2" id="KW-0678">Repressor</keyword>
<organism evidence="7">
    <name type="scientific">human gut metagenome</name>
    <dbReference type="NCBI Taxonomy" id="408170"/>
    <lineage>
        <taxon>unclassified sequences</taxon>
        <taxon>metagenomes</taxon>
        <taxon>organismal metagenomes</taxon>
    </lineage>
</organism>
<protein>
    <submittedName>
        <fullName evidence="7">Redox-sensing transcriptional repressor Rex</fullName>
    </submittedName>
</protein>
<dbReference type="InterPro" id="IPR022876">
    <property type="entry name" value="Tscrpt_rep_Rex"/>
</dbReference>
<evidence type="ECO:0000256" key="5">
    <source>
        <dbReference type="ARBA" id="ARBA00023163"/>
    </source>
</evidence>
<dbReference type="Pfam" id="PF02629">
    <property type="entry name" value="CoA_binding"/>
    <property type="match status" value="1"/>
</dbReference>
<dbReference type="EMBL" id="AJWZ01007015">
    <property type="protein sequence ID" value="EKC58111.1"/>
    <property type="molecule type" value="Genomic_DNA"/>
</dbReference>
<dbReference type="PANTHER" id="PTHR35786:SF1">
    <property type="entry name" value="REDOX-SENSING TRANSCRIPTIONAL REPRESSOR REX 1"/>
    <property type="match status" value="1"/>
</dbReference>
<feature type="domain" description="CoA-binding" evidence="6">
    <location>
        <begin position="6"/>
        <end position="107"/>
    </location>
</feature>
<dbReference type="GO" id="GO:0051775">
    <property type="term" value="P:response to redox state"/>
    <property type="evidence" value="ECO:0007669"/>
    <property type="project" value="InterPro"/>
</dbReference>
<proteinExistence type="predicted"/>
<dbReference type="GO" id="GO:0003677">
    <property type="term" value="F:DNA binding"/>
    <property type="evidence" value="ECO:0007669"/>
    <property type="project" value="UniProtKB-KW"/>
</dbReference>
<reference evidence="7" key="1">
    <citation type="journal article" date="2013" name="Environ. Microbiol.">
        <title>Microbiota from the distal guts of lean and obese adolescents exhibit partial functional redundancy besides clear differences in community structure.</title>
        <authorList>
            <person name="Ferrer M."/>
            <person name="Ruiz A."/>
            <person name="Lanza F."/>
            <person name="Haange S.B."/>
            <person name="Oberbach A."/>
            <person name="Till H."/>
            <person name="Bargiela R."/>
            <person name="Campoy C."/>
            <person name="Segura M.T."/>
            <person name="Richter M."/>
            <person name="von Bergen M."/>
            <person name="Seifert J."/>
            <person name="Suarez A."/>
        </authorList>
    </citation>
    <scope>NUCLEOTIDE SEQUENCE</scope>
</reference>
<keyword evidence="1" id="KW-0963">Cytoplasm</keyword>
<comment type="caution">
    <text evidence="7">The sequence shown here is derived from an EMBL/GenBank/DDBJ whole genome shotgun (WGS) entry which is preliminary data.</text>
</comment>
<keyword evidence="5" id="KW-0804">Transcription</keyword>
<name>K1TFV5_9ZZZZ</name>
<dbReference type="AlphaFoldDB" id="K1TFV5"/>
<evidence type="ECO:0000256" key="4">
    <source>
        <dbReference type="ARBA" id="ARBA00023125"/>
    </source>
</evidence>
<sequence length="137" mass="14819">MEKFLGYDNTTDAVVVGVGSLGSSLLHYDGFSECGFRIVAGFDAVNFDEEPFKKEKPVFPMRKLGELCERLKVHMAVIAVPADSAQDVCDELVKSGILAILNFTPVHLTAGPGILIQNMNIASALAVLSSHIRKELL</sequence>
<dbReference type="InterPro" id="IPR003781">
    <property type="entry name" value="CoA-bd"/>
</dbReference>
<dbReference type="GO" id="GO:0045892">
    <property type="term" value="P:negative regulation of DNA-templated transcription"/>
    <property type="evidence" value="ECO:0007669"/>
    <property type="project" value="InterPro"/>
</dbReference>
<dbReference type="InterPro" id="IPR036291">
    <property type="entry name" value="NAD(P)-bd_dom_sf"/>
</dbReference>
<evidence type="ECO:0000256" key="2">
    <source>
        <dbReference type="ARBA" id="ARBA00022491"/>
    </source>
</evidence>
<dbReference type="NCBIfam" id="NF003994">
    <property type="entry name" value="PRK05472.2-3"/>
    <property type="match status" value="1"/>
</dbReference>
<evidence type="ECO:0000259" key="6">
    <source>
        <dbReference type="SMART" id="SM00881"/>
    </source>
</evidence>
<evidence type="ECO:0000256" key="1">
    <source>
        <dbReference type="ARBA" id="ARBA00022490"/>
    </source>
</evidence>
<accession>K1TFV5</accession>
<dbReference type="Gene3D" id="3.40.50.720">
    <property type="entry name" value="NAD(P)-binding Rossmann-like Domain"/>
    <property type="match status" value="1"/>
</dbReference>
<keyword evidence="3" id="KW-0805">Transcription regulation</keyword>
<dbReference type="PANTHER" id="PTHR35786">
    <property type="entry name" value="REDOX-SENSING TRANSCRIPTIONAL REPRESSOR REX"/>
    <property type="match status" value="1"/>
</dbReference>
<evidence type="ECO:0000256" key="3">
    <source>
        <dbReference type="ARBA" id="ARBA00023015"/>
    </source>
</evidence>
<dbReference type="SUPFAM" id="SSF51735">
    <property type="entry name" value="NAD(P)-binding Rossmann-fold domains"/>
    <property type="match status" value="1"/>
</dbReference>